<comment type="caution">
    <text evidence="10">The sequence shown here is derived from an EMBL/GenBank/DDBJ whole genome shotgun (WGS) entry which is preliminary data.</text>
</comment>
<reference evidence="10 11" key="1">
    <citation type="journal article" date="2020" name="Microorganisms">
        <title>Osmotic Adaptation and Compatible Solute Biosynthesis of Phototrophic Bacteria as Revealed from Genome Analyses.</title>
        <authorList>
            <person name="Imhoff J.F."/>
            <person name="Rahn T."/>
            <person name="Kunzel S."/>
            <person name="Keller A."/>
            <person name="Neulinger S.C."/>
        </authorList>
    </citation>
    <scope>NUCLEOTIDE SEQUENCE [LARGE SCALE GENOMIC DNA]</scope>
    <source>
        <strain evidence="10 11">DSM 6210</strain>
    </source>
</reference>
<evidence type="ECO:0000256" key="3">
    <source>
        <dbReference type="ARBA" id="ARBA00022617"/>
    </source>
</evidence>
<gene>
    <name evidence="10" type="ORF">CKO31_08540</name>
</gene>
<dbReference type="Gene3D" id="1.10.760.10">
    <property type="entry name" value="Cytochrome c-like domain"/>
    <property type="match status" value="2"/>
</dbReference>
<dbReference type="EMBL" id="NRRV01000016">
    <property type="protein sequence ID" value="MBK1630789.1"/>
    <property type="molecule type" value="Genomic_DNA"/>
</dbReference>
<keyword evidence="3 8" id="KW-0349">Heme</keyword>
<dbReference type="RefSeq" id="WP_200236005.1">
    <property type="nucleotide sequence ID" value="NZ_NRRV01000016.1"/>
</dbReference>
<dbReference type="InterPro" id="IPR050597">
    <property type="entry name" value="Cytochrome_c_Oxidase_Subunit"/>
</dbReference>
<accession>A0ABS1CH24</accession>
<feature type="domain" description="Cytochrome c" evidence="9">
    <location>
        <begin position="46"/>
        <end position="124"/>
    </location>
</feature>
<keyword evidence="4 8" id="KW-0479">Metal-binding</keyword>
<dbReference type="SUPFAM" id="SSF46626">
    <property type="entry name" value="Cytochrome c"/>
    <property type="match status" value="2"/>
</dbReference>
<evidence type="ECO:0000259" key="9">
    <source>
        <dbReference type="PROSITE" id="PS51007"/>
    </source>
</evidence>
<dbReference type="InterPro" id="IPR036909">
    <property type="entry name" value="Cyt_c-like_dom_sf"/>
</dbReference>
<feature type="domain" description="Cytochrome c" evidence="9">
    <location>
        <begin position="135"/>
        <end position="216"/>
    </location>
</feature>
<protein>
    <recommendedName>
        <fullName evidence="9">Cytochrome c domain-containing protein</fullName>
    </recommendedName>
</protein>
<dbReference type="Proteomes" id="UP000748752">
    <property type="component" value="Unassembled WGS sequence"/>
</dbReference>
<keyword evidence="2" id="KW-0813">Transport</keyword>
<evidence type="ECO:0000256" key="2">
    <source>
        <dbReference type="ARBA" id="ARBA00022448"/>
    </source>
</evidence>
<name>A0ABS1CH24_9GAMM</name>
<sequence length="216" mass="23087">MHALHNRRPGLAARIDPPKPHPPAGVGLLALLALALVLSSPVAGAGDVRSADMLAHTCAGCHGTDGASAGAAMPTIAGMNKSYLLTVLTDYKTGLRQSTIMGRIMRGYTDQEIAAMAGWFAARPWVSTERPVDGQVAHRGEQIHLSRCETCHADGGRGQDATSPRLAGQWAPYIRHVLKACRDTGLRCKTRQGAERVMALDDAEIDALAHYYESQK</sequence>
<comment type="subcellular location">
    <subcellularLocation>
        <location evidence="1">Periplasm</location>
    </subcellularLocation>
</comment>
<dbReference type="Pfam" id="PF00034">
    <property type="entry name" value="Cytochrom_C"/>
    <property type="match status" value="1"/>
</dbReference>
<evidence type="ECO:0000256" key="4">
    <source>
        <dbReference type="ARBA" id="ARBA00022723"/>
    </source>
</evidence>
<evidence type="ECO:0000256" key="8">
    <source>
        <dbReference type="PROSITE-ProRule" id="PRU00433"/>
    </source>
</evidence>
<dbReference type="InterPro" id="IPR009056">
    <property type="entry name" value="Cyt_c-like_dom"/>
</dbReference>
<keyword evidence="7 8" id="KW-0408">Iron</keyword>
<evidence type="ECO:0000313" key="10">
    <source>
        <dbReference type="EMBL" id="MBK1630789.1"/>
    </source>
</evidence>
<dbReference type="PIRSF" id="PIRSF000005">
    <property type="entry name" value="Cytochrome_c4"/>
    <property type="match status" value="1"/>
</dbReference>
<evidence type="ECO:0000256" key="5">
    <source>
        <dbReference type="ARBA" id="ARBA00022764"/>
    </source>
</evidence>
<keyword evidence="5" id="KW-0574">Periplasm</keyword>
<evidence type="ECO:0000313" key="11">
    <source>
        <dbReference type="Proteomes" id="UP000748752"/>
    </source>
</evidence>
<keyword evidence="6" id="KW-0249">Electron transport</keyword>
<organism evidence="10 11">
    <name type="scientific">Thiohalocapsa halophila</name>
    <dbReference type="NCBI Taxonomy" id="69359"/>
    <lineage>
        <taxon>Bacteria</taxon>
        <taxon>Pseudomonadati</taxon>
        <taxon>Pseudomonadota</taxon>
        <taxon>Gammaproteobacteria</taxon>
        <taxon>Chromatiales</taxon>
        <taxon>Chromatiaceae</taxon>
        <taxon>Thiohalocapsa</taxon>
    </lineage>
</organism>
<dbReference type="InterPro" id="IPR024167">
    <property type="entry name" value="Cytochrome_c4-like"/>
</dbReference>
<evidence type="ECO:0000256" key="6">
    <source>
        <dbReference type="ARBA" id="ARBA00022982"/>
    </source>
</evidence>
<dbReference type="PANTHER" id="PTHR33751:SF9">
    <property type="entry name" value="CYTOCHROME C4"/>
    <property type="match status" value="1"/>
</dbReference>
<evidence type="ECO:0000256" key="1">
    <source>
        <dbReference type="ARBA" id="ARBA00004418"/>
    </source>
</evidence>
<proteinExistence type="predicted"/>
<evidence type="ECO:0000256" key="7">
    <source>
        <dbReference type="ARBA" id="ARBA00023004"/>
    </source>
</evidence>
<dbReference type="PROSITE" id="PS51007">
    <property type="entry name" value="CYTC"/>
    <property type="match status" value="2"/>
</dbReference>
<dbReference type="PANTHER" id="PTHR33751">
    <property type="entry name" value="CBB3-TYPE CYTOCHROME C OXIDASE SUBUNIT FIXP"/>
    <property type="match status" value="1"/>
</dbReference>
<keyword evidence="11" id="KW-1185">Reference proteome</keyword>
<dbReference type="Pfam" id="PF13442">
    <property type="entry name" value="Cytochrome_CBB3"/>
    <property type="match status" value="1"/>
</dbReference>